<keyword evidence="3" id="KW-1003">Cell membrane</keyword>
<dbReference type="SUPFAM" id="SSF53850">
    <property type="entry name" value="Periplasmic binding protein-like II"/>
    <property type="match status" value="1"/>
</dbReference>
<dbReference type="InterPro" id="IPR007210">
    <property type="entry name" value="ABC_Gly_betaine_transp_sub-bd"/>
</dbReference>
<keyword evidence="4" id="KW-0472">Membrane</keyword>
<sequence length="316" mass="33427">MTALSHPTTLSRRSALLAGAGVMAATGLAACSGSSSSSKNLKIAVPSGWDEGVAVSNLFSVVLSDMDYKVTLSEADIGVTFTGLSKGDYDLMLDSWLPTTHAAYMDKYKSDLEDLGTWYNEAKLALAVNNSAPITSISELAGSASEFNNEIIGIDAGAGLTQITQDKVIPGYGLDSMTFKISSTAAMLSALDGAMKSGENIVVTLWSPHWAYTAYDIRDLEDPDGLYGAAEQIHSLGRKDFTKDFPEVAEMVKGFSLTSEQLSDLENLMINENKGKDNEKSARTWLEKNPDVRAAMETPSASSSAESTASASASAG</sequence>
<evidence type="ECO:0000256" key="6">
    <source>
        <dbReference type="SAM" id="SignalP"/>
    </source>
</evidence>
<dbReference type="STRING" id="1278298.GCA_000428685_01131"/>
<evidence type="ECO:0000256" key="4">
    <source>
        <dbReference type="ARBA" id="ARBA00023136"/>
    </source>
</evidence>
<dbReference type="GO" id="GO:0043190">
    <property type="term" value="C:ATP-binding cassette (ABC) transporter complex"/>
    <property type="evidence" value="ECO:0007669"/>
    <property type="project" value="InterPro"/>
</dbReference>
<dbReference type="GO" id="GO:0005275">
    <property type="term" value="F:amine transmembrane transporter activity"/>
    <property type="evidence" value="ECO:0007669"/>
    <property type="project" value="TreeGrafter"/>
</dbReference>
<dbReference type="KEGG" id="asla:NCTC11923_00106"/>
<feature type="domain" description="ABC-type glycine betaine transport system substrate-binding" evidence="7">
    <location>
        <begin position="40"/>
        <end position="288"/>
    </location>
</feature>
<dbReference type="EMBL" id="LR134363">
    <property type="protein sequence ID" value="VEG73501.1"/>
    <property type="molecule type" value="Genomic_DNA"/>
</dbReference>
<dbReference type="RefSeq" id="WP_051281414.1">
    <property type="nucleotide sequence ID" value="NZ_CBCRWE010000062.1"/>
</dbReference>
<comment type="subcellular location">
    <subcellularLocation>
        <location evidence="1">Cell membrane</location>
    </subcellularLocation>
</comment>
<feature type="region of interest" description="Disordered" evidence="5">
    <location>
        <begin position="273"/>
        <end position="316"/>
    </location>
</feature>
<dbReference type="CDD" id="cd13639">
    <property type="entry name" value="PBP2_OpuAC_like"/>
    <property type="match status" value="1"/>
</dbReference>
<dbReference type="GO" id="GO:0031460">
    <property type="term" value="P:glycine betaine transport"/>
    <property type="evidence" value="ECO:0007669"/>
    <property type="project" value="TreeGrafter"/>
</dbReference>
<keyword evidence="2" id="KW-0813">Transport</keyword>
<feature type="signal peptide" evidence="6">
    <location>
        <begin position="1"/>
        <end position="29"/>
    </location>
</feature>
<dbReference type="Pfam" id="PF04069">
    <property type="entry name" value="OpuAC"/>
    <property type="match status" value="1"/>
</dbReference>
<dbReference type="PANTHER" id="PTHR47737:SF1">
    <property type="entry name" value="GLYCINE BETAINE_PROLINE BETAINE TRANSPORT SYSTEM PERMEASE PROTEIN PROW"/>
    <property type="match status" value="1"/>
</dbReference>
<dbReference type="PROSITE" id="PS51318">
    <property type="entry name" value="TAT"/>
    <property type="match status" value="1"/>
</dbReference>
<evidence type="ECO:0000256" key="1">
    <source>
        <dbReference type="ARBA" id="ARBA00004236"/>
    </source>
</evidence>
<reference evidence="8 9" key="1">
    <citation type="submission" date="2018-12" db="EMBL/GenBank/DDBJ databases">
        <authorList>
            <consortium name="Pathogen Informatics"/>
        </authorList>
    </citation>
    <scope>NUCLEOTIDE SEQUENCE [LARGE SCALE GENOMIC DNA]</scope>
    <source>
        <strain evidence="8 9">NCTC11923</strain>
    </source>
</reference>
<evidence type="ECO:0000313" key="9">
    <source>
        <dbReference type="Proteomes" id="UP000276899"/>
    </source>
</evidence>
<dbReference type="GO" id="GO:0015226">
    <property type="term" value="F:carnitine transmembrane transporter activity"/>
    <property type="evidence" value="ECO:0007669"/>
    <property type="project" value="TreeGrafter"/>
</dbReference>
<evidence type="ECO:0000259" key="7">
    <source>
        <dbReference type="Pfam" id="PF04069"/>
    </source>
</evidence>
<keyword evidence="9" id="KW-1185">Reference proteome</keyword>
<dbReference type="AlphaFoldDB" id="A0A448K957"/>
<feature type="compositionally biased region" description="Basic and acidic residues" evidence="5">
    <location>
        <begin position="273"/>
        <end position="291"/>
    </location>
</feature>
<dbReference type="GO" id="GO:0015871">
    <property type="term" value="P:choline transport"/>
    <property type="evidence" value="ECO:0007669"/>
    <property type="project" value="TreeGrafter"/>
</dbReference>
<evidence type="ECO:0000256" key="3">
    <source>
        <dbReference type="ARBA" id="ARBA00022475"/>
    </source>
</evidence>
<evidence type="ECO:0000256" key="2">
    <source>
        <dbReference type="ARBA" id="ARBA00022448"/>
    </source>
</evidence>
<dbReference type="Proteomes" id="UP000276899">
    <property type="component" value="Chromosome"/>
</dbReference>
<keyword evidence="6" id="KW-0732">Signal</keyword>
<accession>A0A448K957</accession>
<gene>
    <name evidence="8" type="primary">opuAC</name>
    <name evidence="8" type="ORF">NCTC11923_00106</name>
</gene>
<organism evidence="8 9">
    <name type="scientific">Actinomyces slackii</name>
    <dbReference type="NCBI Taxonomy" id="52774"/>
    <lineage>
        <taxon>Bacteria</taxon>
        <taxon>Bacillati</taxon>
        <taxon>Actinomycetota</taxon>
        <taxon>Actinomycetes</taxon>
        <taxon>Actinomycetales</taxon>
        <taxon>Actinomycetaceae</taxon>
        <taxon>Actinomyces</taxon>
    </lineage>
</organism>
<name>A0A448K957_9ACTO</name>
<evidence type="ECO:0000256" key="5">
    <source>
        <dbReference type="SAM" id="MobiDB-lite"/>
    </source>
</evidence>
<feature type="chain" id="PRO_5039663079" evidence="6">
    <location>
        <begin position="30"/>
        <end position="316"/>
    </location>
</feature>
<dbReference type="InterPro" id="IPR006311">
    <property type="entry name" value="TAT_signal"/>
</dbReference>
<proteinExistence type="predicted"/>
<protein>
    <submittedName>
        <fullName evidence="8">Glycine betaine-binding protein</fullName>
    </submittedName>
</protein>
<evidence type="ECO:0000313" key="8">
    <source>
        <dbReference type="EMBL" id="VEG73501.1"/>
    </source>
</evidence>
<dbReference type="Gene3D" id="3.10.105.10">
    <property type="entry name" value="Dipeptide-binding Protein, Domain 3"/>
    <property type="match status" value="2"/>
</dbReference>
<dbReference type="PANTHER" id="PTHR47737">
    <property type="entry name" value="GLYCINE BETAINE/PROLINE BETAINE TRANSPORT SYSTEM PERMEASE PROTEIN PROW"/>
    <property type="match status" value="1"/>
</dbReference>
<feature type="compositionally biased region" description="Low complexity" evidence="5">
    <location>
        <begin position="295"/>
        <end position="316"/>
    </location>
</feature>
<dbReference type="Gene3D" id="3.40.190.100">
    <property type="entry name" value="Glycine betaine-binding periplasmic protein, domain 2"/>
    <property type="match status" value="1"/>
</dbReference>